<dbReference type="InterPro" id="IPR020811">
    <property type="entry name" value="Enolase_N"/>
</dbReference>
<evidence type="ECO:0000256" key="6">
    <source>
        <dbReference type="ARBA" id="ARBA00022723"/>
    </source>
</evidence>
<dbReference type="SUPFAM" id="SSF51604">
    <property type="entry name" value="Enolase C-terminal domain-like"/>
    <property type="match status" value="1"/>
</dbReference>
<dbReference type="NCBIfam" id="TIGR01060">
    <property type="entry name" value="eno"/>
    <property type="match status" value="1"/>
</dbReference>
<feature type="binding site" evidence="13">
    <location>
        <begin position="362"/>
        <end position="365"/>
    </location>
    <ligand>
        <name>substrate</name>
    </ligand>
</feature>
<evidence type="ECO:0000256" key="11">
    <source>
        <dbReference type="HAMAP-Rule" id="MF_00318"/>
    </source>
</evidence>
<dbReference type="EC" id="4.2.1.11" evidence="3 11"/>
<dbReference type="GO" id="GO:0004634">
    <property type="term" value="F:phosphopyruvate hydratase activity"/>
    <property type="evidence" value="ECO:0007669"/>
    <property type="project" value="UniProtKB-UniRule"/>
</dbReference>
<dbReference type="GO" id="GO:0005576">
    <property type="term" value="C:extracellular region"/>
    <property type="evidence" value="ECO:0007669"/>
    <property type="project" value="UniProtKB-SubCell"/>
</dbReference>
<dbReference type="Pfam" id="PF00113">
    <property type="entry name" value="Enolase_C"/>
    <property type="match status" value="1"/>
</dbReference>
<feature type="binding site" evidence="11 14">
    <location>
        <position position="310"/>
    </location>
    <ligand>
        <name>Mg(2+)</name>
        <dbReference type="ChEBI" id="CHEBI:18420"/>
    </ligand>
</feature>
<sequence>MNDVIRSVRSIEILDSRGNPTVLVRVGLEDGSEGLARVPSGASTGAHEAVELRDGGQRYGGKGVLTAVRHVNEVIAPEIVGQSASRQADIDNAMIMLDGSSQKSHLGANAILGVSMAVLRAAAASARLPLYRYIGGVRAGRLPVPLLNVINGGAHADNNVDIQEFMIVPAGAATFSDAMRMASETYQALKAQLKKRGLRTAVGDEGGFAPDLDSDVEAIELLIAAMGDAGLEAGVDMAIAVDVAANEIYRDGLYYLGGQPKEAAEMVAWYQSLVDSYPIISIEDGLSEDDWSGWKQLRKTLGARIQLVGDDIFVTNPARIARGLEEDVANAVLIKLNQIGTVTETLEAMRMTMARGWSTVVSHRSGETEDTTIADLTVGTNAGQIKTGAPARSERVAKYNRLLLIEADDAGLEYMGWEAFQR</sequence>
<evidence type="ECO:0000256" key="3">
    <source>
        <dbReference type="ARBA" id="ARBA00012058"/>
    </source>
</evidence>
<evidence type="ECO:0000256" key="12">
    <source>
        <dbReference type="PIRSR" id="PIRSR001400-1"/>
    </source>
</evidence>
<reference evidence="17 18" key="1">
    <citation type="journal article" date="2014" name="BMC Genomics">
        <title>Comparison of environmental and isolate Sulfobacillus genomes reveals diverse carbon, sulfur, nitrogen, and hydrogen metabolisms.</title>
        <authorList>
            <person name="Justice N.B."/>
            <person name="Norman A."/>
            <person name="Brown C.T."/>
            <person name="Singh A."/>
            <person name="Thomas B.C."/>
            <person name="Banfield J.F."/>
        </authorList>
    </citation>
    <scope>NUCLEOTIDE SEQUENCE [LARGE SCALE GENOMIC DNA]</scope>
    <source>
        <strain evidence="17">AMDSBA3</strain>
    </source>
</reference>
<dbReference type="InterPro" id="IPR029017">
    <property type="entry name" value="Enolase-like_N"/>
</dbReference>
<dbReference type="SFLD" id="SFLDS00001">
    <property type="entry name" value="Enolase"/>
    <property type="match status" value="1"/>
</dbReference>
<dbReference type="SUPFAM" id="SSF54826">
    <property type="entry name" value="Enolase N-terminal domain-like"/>
    <property type="match status" value="1"/>
</dbReference>
<dbReference type="HAMAP" id="MF_00318">
    <property type="entry name" value="Enolase"/>
    <property type="match status" value="1"/>
</dbReference>
<keyword evidence="5 11" id="KW-0964">Secreted</keyword>
<evidence type="ECO:0000256" key="7">
    <source>
        <dbReference type="ARBA" id="ARBA00022842"/>
    </source>
</evidence>
<feature type="binding site" evidence="11">
    <location>
        <position position="163"/>
    </location>
    <ligand>
        <name>(2R)-2-phosphoglycerate</name>
        <dbReference type="ChEBI" id="CHEBI:58289"/>
    </ligand>
</feature>
<feature type="active site" description="Proton acceptor" evidence="11 12">
    <location>
        <position position="335"/>
    </location>
</feature>
<comment type="subcellular location">
    <subcellularLocation>
        <location evidence="11">Cytoplasm</location>
    </subcellularLocation>
    <subcellularLocation>
        <location evidence="11">Secreted</location>
    </subcellularLocation>
    <subcellularLocation>
        <location evidence="11">Cell surface</location>
    </subcellularLocation>
    <text evidence="11">Fractions of enolase are present in both the cytoplasm and on the cell surface.</text>
</comment>
<feature type="binding site" evidence="11 14">
    <location>
        <position position="283"/>
    </location>
    <ligand>
        <name>Mg(2+)</name>
        <dbReference type="ChEBI" id="CHEBI:18420"/>
    </ligand>
</feature>
<comment type="function">
    <text evidence="11">Catalyzes the reversible conversion of 2-phosphoglycerate (2-PG) into phosphoenolpyruvate (PEP). It is essential for the degradation of carbohydrates via glycolysis.</text>
</comment>
<accession>A0A2T2WJ83</accession>
<keyword evidence="17" id="KW-0670">Pyruvate</keyword>
<dbReference type="Gene3D" id="3.30.390.10">
    <property type="entry name" value="Enolase-like, N-terminal domain"/>
    <property type="match status" value="1"/>
</dbReference>
<feature type="active site" description="Proton donor" evidence="11 12">
    <location>
        <position position="205"/>
    </location>
</feature>
<feature type="binding site" evidence="13">
    <location>
        <position position="386"/>
    </location>
    <ligand>
        <name>substrate</name>
    </ligand>
</feature>
<comment type="caution">
    <text evidence="17">The sequence shown here is derived from an EMBL/GenBank/DDBJ whole genome shotgun (WGS) entry which is preliminary data.</text>
</comment>
<feature type="binding site" evidence="11">
    <location>
        <position position="386"/>
    </location>
    <ligand>
        <name>(2R)-2-phosphoglycerate</name>
        <dbReference type="ChEBI" id="CHEBI:58289"/>
    </ligand>
</feature>
<gene>
    <name evidence="11" type="primary">eno</name>
    <name evidence="17" type="ORF">C7B45_07270</name>
</gene>
<feature type="binding site" evidence="11">
    <location>
        <position position="365"/>
    </location>
    <ligand>
        <name>(2R)-2-phosphoglycerate</name>
        <dbReference type="ChEBI" id="CHEBI:58289"/>
    </ligand>
</feature>
<dbReference type="SMART" id="SM01193">
    <property type="entry name" value="Enolase_N"/>
    <property type="match status" value="1"/>
</dbReference>
<dbReference type="Pfam" id="PF03952">
    <property type="entry name" value="Enolase_N"/>
    <property type="match status" value="1"/>
</dbReference>
<dbReference type="PANTHER" id="PTHR11902:SF1">
    <property type="entry name" value="ENOLASE"/>
    <property type="match status" value="1"/>
</dbReference>
<dbReference type="SFLD" id="SFLDF00002">
    <property type="entry name" value="enolase"/>
    <property type="match status" value="1"/>
</dbReference>
<dbReference type="UniPathway" id="UPA00109">
    <property type="reaction ID" value="UER00187"/>
</dbReference>
<dbReference type="GO" id="GO:0009986">
    <property type="term" value="C:cell surface"/>
    <property type="evidence" value="ECO:0007669"/>
    <property type="project" value="UniProtKB-SubCell"/>
</dbReference>
<evidence type="ECO:0000256" key="1">
    <source>
        <dbReference type="ARBA" id="ARBA00005031"/>
    </source>
</evidence>
<evidence type="ECO:0000256" key="4">
    <source>
        <dbReference type="ARBA" id="ARBA00017068"/>
    </source>
</evidence>
<dbReference type="GO" id="GO:0000015">
    <property type="term" value="C:phosphopyruvate hydratase complex"/>
    <property type="evidence" value="ECO:0007669"/>
    <property type="project" value="InterPro"/>
</dbReference>
<name>A0A2T2WJ83_9FIRM</name>
<evidence type="ECO:0000259" key="16">
    <source>
        <dbReference type="SMART" id="SM01193"/>
    </source>
</evidence>
<organism evidence="17 18">
    <name type="scientific">Sulfobacillus acidophilus</name>
    <dbReference type="NCBI Taxonomy" id="53633"/>
    <lineage>
        <taxon>Bacteria</taxon>
        <taxon>Bacillati</taxon>
        <taxon>Bacillota</taxon>
        <taxon>Clostridia</taxon>
        <taxon>Eubacteriales</taxon>
        <taxon>Clostridiales Family XVII. Incertae Sedis</taxon>
        <taxon>Sulfobacillus</taxon>
    </lineage>
</organism>
<evidence type="ECO:0000313" key="18">
    <source>
        <dbReference type="Proteomes" id="UP000241848"/>
    </source>
</evidence>
<dbReference type="CDD" id="cd03313">
    <property type="entry name" value="enolase"/>
    <property type="match status" value="1"/>
</dbReference>
<dbReference type="GO" id="GO:0000287">
    <property type="term" value="F:magnesium ion binding"/>
    <property type="evidence" value="ECO:0007669"/>
    <property type="project" value="UniProtKB-UniRule"/>
</dbReference>
<dbReference type="EMBL" id="PXYV01000019">
    <property type="protein sequence ID" value="PSR22301.1"/>
    <property type="molecule type" value="Genomic_DNA"/>
</dbReference>
<keyword evidence="9 11" id="KW-0456">Lyase</keyword>
<evidence type="ECO:0000259" key="15">
    <source>
        <dbReference type="SMART" id="SM01192"/>
    </source>
</evidence>
<keyword evidence="7 11" id="KW-0460">Magnesium</keyword>
<feature type="binding site" evidence="13">
    <location>
        <position position="310"/>
    </location>
    <ligand>
        <name>substrate</name>
    </ligand>
</feature>
<comment type="cofactor">
    <cofactor evidence="14">
        <name>Mg(2+)</name>
        <dbReference type="ChEBI" id="CHEBI:18420"/>
    </cofactor>
    <text evidence="14">Mg(2+) is required for catalysis and for stabilizing the dimer.</text>
</comment>
<feature type="binding site" evidence="11">
    <location>
        <position position="335"/>
    </location>
    <ligand>
        <name>(2R)-2-phosphoglycerate</name>
        <dbReference type="ChEBI" id="CHEBI:58289"/>
    </ligand>
</feature>
<keyword evidence="6 11" id="KW-0479">Metal-binding</keyword>
<evidence type="ECO:0000256" key="8">
    <source>
        <dbReference type="ARBA" id="ARBA00023152"/>
    </source>
</evidence>
<keyword evidence="8 11" id="KW-0324">Glycolysis</keyword>
<dbReference type="AlphaFoldDB" id="A0A2T2WJ83"/>
<dbReference type="GO" id="GO:0006096">
    <property type="term" value="P:glycolytic process"/>
    <property type="evidence" value="ECO:0007669"/>
    <property type="project" value="UniProtKB-UniRule"/>
</dbReference>
<dbReference type="SMART" id="SM01192">
    <property type="entry name" value="Enolase_C"/>
    <property type="match status" value="1"/>
</dbReference>
<feature type="domain" description="Enolase N-terminal" evidence="16">
    <location>
        <begin position="5"/>
        <end position="134"/>
    </location>
</feature>
<dbReference type="PIRSF" id="PIRSF001400">
    <property type="entry name" value="Enolase"/>
    <property type="match status" value="1"/>
</dbReference>
<protein>
    <recommendedName>
        <fullName evidence="4 11">Enolase</fullName>
        <ecNumber evidence="3 11">4.2.1.11</ecNumber>
    </recommendedName>
    <alternativeName>
        <fullName evidence="11">2-phospho-D-glycerate hydro-lyase</fullName>
    </alternativeName>
    <alternativeName>
        <fullName evidence="11">2-phosphoglycerate dehydratase</fullName>
    </alternativeName>
</protein>
<comment type="pathway">
    <text evidence="1 11">Carbohydrate degradation; glycolysis; pyruvate from D-glyceraldehyde 3-phosphate: step 4/5.</text>
</comment>
<dbReference type="InterPro" id="IPR036849">
    <property type="entry name" value="Enolase-like_C_sf"/>
</dbReference>
<dbReference type="PRINTS" id="PR00148">
    <property type="entry name" value="ENOLASE"/>
</dbReference>
<dbReference type="Gene3D" id="3.20.20.120">
    <property type="entry name" value="Enolase-like C-terminal domain"/>
    <property type="match status" value="1"/>
</dbReference>
<evidence type="ECO:0000256" key="14">
    <source>
        <dbReference type="PIRSR" id="PIRSR001400-3"/>
    </source>
</evidence>
<feature type="domain" description="Enolase C-terminal TIM barrel" evidence="15">
    <location>
        <begin position="139"/>
        <end position="422"/>
    </location>
</feature>
<dbReference type="InterPro" id="IPR020810">
    <property type="entry name" value="Enolase_C"/>
</dbReference>
<dbReference type="InterPro" id="IPR020809">
    <property type="entry name" value="Enolase_CS"/>
</dbReference>
<evidence type="ECO:0000256" key="5">
    <source>
        <dbReference type="ARBA" id="ARBA00022525"/>
    </source>
</evidence>
<dbReference type="SFLD" id="SFLDG00178">
    <property type="entry name" value="enolase"/>
    <property type="match status" value="1"/>
</dbReference>
<evidence type="ECO:0000256" key="13">
    <source>
        <dbReference type="PIRSR" id="PIRSR001400-2"/>
    </source>
</evidence>
<comment type="cofactor">
    <cofactor evidence="11">
        <name>Mg(2+)</name>
        <dbReference type="ChEBI" id="CHEBI:18420"/>
    </cofactor>
    <text evidence="11">Binds a second Mg(2+) ion via substrate during catalysis.</text>
</comment>
<comment type="catalytic activity">
    <reaction evidence="10">
        <text>(2R)-2-phosphoglycerate = phosphoenolpyruvate + H2O</text>
        <dbReference type="Rhea" id="RHEA:10164"/>
        <dbReference type="ChEBI" id="CHEBI:15377"/>
        <dbReference type="ChEBI" id="CHEBI:58289"/>
        <dbReference type="ChEBI" id="CHEBI:58702"/>
        <dbReference type="EC" id="4.2.1.11"/>
    </reaction>
    <physiologicalReaction direction="left-to-right" evidence="10">
        <dbReference type="Rhea" id="RHEA:10165"/>
    </physiologicalReaction>
</comment>
<dbReference type="InterPro" id="IPR000941">
    <property type="entry name" value="Enolase"/>
</dbReference>
<feature type="binding site" evidence="13">
    <location>
        <position position="164"/>
    </location>
    <ligand>
        <name>substrate</name>
    </ligand>
</feature>
<evidence type="ECO:0000313" key="17">
    <source>
        <dbReference type="EMBL" id="PSR22301.1"/>
    </source>
</evidence>
<proteinExistence type="inferred from homology"/>
<feature type="binding site" evidence="11 14">
    <location>
        <position position="242"/>
    </location>
    <ligand>
        <name>Mg(2+)</name>
        <dbReference type="ChEBI" id="CHEBI:18420"/>
    </ligand>
</feature>
<comment type="similarity">
    <text evidence="2 11">Belongs to the enolase family.</text>
</comment>
<keyword evidence="11" id="KW-0963">Cytoplasm</keyword>
<dbReference type="Proteomes" id="UP000241848">
    <property type="component" value="Unassembled WGS sequence"/>
</dbReference>
<feature type="binding site" evidence="13">
    <location>
        <position position="155"/>
    </location>
    <ligand>
        <name>substrate</name>
    </ligand>
</feature>
<feature type="binding site" evidence="13">
    <location>
        <position position="283"/>
    </location>
    <ligand>
        <name>substrate</name>
    </ligand>
</feature>
<evidence type="ECO:0000256" key="2">
    <source>
        <dbReference type="ARBA" id="ARBA00009604"/>
    </source>
</evidence>
<evidence type="ECO:0000256" key="10">
    <source>
        <dbReference type="ARBA" id="ARBA00048951"/>
    </source>
</evidence>
<feature type="binding site" evidence="11">
    <location>
        <position position="364"/>
    </location>
    <ligand>
        <name>(2R)-2-phosphoglycerate</name>
        <dbReference type="ChEBI" id="CHEBI:58289"/>
    </ligand>
</feature>
<evidence type="ECO:0000256" key="9">
    <source>
        <dbReference type="ARBA" id="ARBA00023239"/>
    </source>
</evidence>
<dbReference type="PANTHER" id="PTHR11902">
    <property type="entry name" value="ENOLASE"/>
    <property type="match status" value="1"/>
</dbReference>
<dbReference type="PROSITE" id="PS00164">
    <property type="entry name" value="ENOLASE"/>
    <property type="match status" value="1"/>
</dbReference>